<evidence type="ECO:0000256" key="12">
    <source>
        <dbReference type="ARBA" id="ARBA00023098"/>
    </source>
</evidence>
<comment type="caution">
    <text evidence="18">The sequence shown here is derived from an EMBL/GenBank/DDBJ whole genome shotgun (WGS) entry which is preliminary data.</text>
</comment>
<dbReference type="Gene3D" id="2.40.230.10">
    <property type="entry name" value="Phospholipase A1"/>
    <property type="match status" value="1"/>
</dbReference>
<dbReference type="GO" id="GO:0009279">
    <property type="term" value="C:cell outer membrane"/>
    <property type="evidence" value="ECO:0007669"/>
    <property type="project" value="UniProtKB-SubCell"/>
</dbReference>
<dbReference type="PANTHER" id="PTHR40457">
    <property type="entry name" value="PHOSPHOLIPASE A1"/>
    <property type="match status" value="1"/>
</dbReference>
<dbReference type="Proteomes" id="UP000247811">
    <property type="component" value="Unassembled WGS sequence"/>
</dbReference>
<keyword evidence="5" id="KW-1134">Transmembrane beta strand</keyword>
<keyword evidence="19" id="KW-1185">Reference proteome</keyword>
<evidence type="ECO:0000256" key="15">
    <source>
        <dbReference type="PIRSR" id="PIRSR603187-1"/>
    </source>
</evidence>
<dbReference type="SUPFAM" id="SSF56931">
    <property type="entry name" value="Outer membrane phospholipase A (OMPLA)"/>
    <property type="match status" value="1"/>
</dbReference>
<evidence type="ECO:0000256" key="11">
    <source>
        <dbReference type="ARBA" id="ARBA00022963"/>
    </source>
</evidence>
<dbReference type="InterPro" id="IPR036541">
    <property type="entry name" value="PLipase_A1_sf"/>
</dbReference>
<evidence type="ECO:0000313" key="19">
    <source>
        <dbReference type="Proteomes" id="UP000247811"/>
    </source>
</evidence>
<proteinExistence type="inferred from homology"/>
<feature type="binding site" description="in dimeric form" evidence="16">
    <location>
        <position position="234"/>
    </location>
    <ligand>
        <name>Ca(2+)</name>
        <dbReference type="ChEBI" id="CHEBI:29108"/>
        <label>1</label>
    </ligand>
</feature>
<evidence type="ECO:0000256" key="1">
    <source>
        <dbReference type="ARBA" id="ARBA00000111"/>
    </source>
</evidence>
<dbReference type="PANTHER" id="PTHR40457:SF1">
    <property type="entry name" value="PHOSPHOLIPASE A1"/>
    <property type="match status" value="1"/>
</dbReference>
<dbReference type="AlphaFoldDB" id="A0A318H2Q3"/>
<keyword evidence="8 17" id="KW-0732">Signal</keyword>
<dbReference type="EC" id="3.1.1.32" evidence="17"/>
<feature type="active site" description="Proton acceptor" evidence="15">
    <location>
        <position position="224"/>
    </location>
</feature>
<comment type="function">
    <text evidence="17">Hydrolysis of phosphatidylcholine with phospholipase A2 (EC 3.1.1.4) and phospholipase A1 (EC 3.1.1.32) activities.</text>
</comment>
<sequence length="357" mass="39090">MTCSTPRQLLLTLAALSAGSAQAETAAGCAGLPVDVQRLACYDRQFGAPTPITPASAVPAEAGVVVTTPAGQSPSGTTLTNFAASEALTTTWELRPEDKRGTFVLRTHQPNFLLPVHSTSRINRAPSSPTLGTAPAREHYRATEAKLQISVRAKVAEGLLLPGADLWLAYTQRSLWQVWNREDSAPFRSTDHQPEAIYVVPVPEPLGQLPGGWRWRMAQLAIAHQSNGQSEPLSRSWNRVWAATAFDRGEFALVLRAHRRLKESSDDDNPDLTQYLGNAEVVAAWLPGRSTASLTWRTDPKRPSRGSLQLDWSHPVDSEHPAGLRWYTQVFTGYGETLLDYNHRQTSVGLGLALFQL</sequence>
<comment type="subunit">
    <text evidence="4 17">Homodimer; dimerization is reversible, and the dimeric form is the active one.</text>
</comment>
<evidence type="ECO:0000256" key="14">
    <source>
        <dbReference type="ARBA" id="ARBA00023237"/>
    </source>
</evidence>
<feature type="binding site" description="in dimeric form" evidence="16">
    <location>
        <position position="184"/>
    </location>
    <ligand>
        <name>Ca(2+)</name>
        <dbReference type="ChEBI" id="CHEBI:29108"/>
        <label>1</label>
    </ligand>
</feature>
<evidence type="ECO:0000256" key="4">
    <source>
        <dbReference type="ARBA" id="ARBA00011702"/>
    </source>
</evidence>
<gene>
    <name evidence="18" type="ORF">C7444_12640</name>
</gene>
<protein>
    <recommendedName>
        <fullName evidence="17">Phospholipase A1</fullName>
        <ecNumber evidence="17">3.1.1.32</ecNumber>
        <ecNumber evidence="17">3.1.1.4</ecNumber>
    </recommendedName>
    <alternativeName>
        <fullName evidence="17">Phosphatidylcholine 1-acylhydrolase</fullName>
    </alternativeName>
</protein>
<evidence type="ECO:0000256" key="7">
    <source>
        <dbReference type="ARBA" id="ARBA00022723"/>
    </source>
</evidence>
<feature type="signal peptide" evidence="17">
    <location>
        <begin position="1"/>
        <end position="23"/>
    </location>
</feature>
<evidence type="ECO:0000256" key="17">
    <source>
        <dbReference type="RuleBase" id="RU366027"/>
    </source>
</evidence>
<feature type="active site" description="Nucleophile" evidence="15">
    <location>
        <position position="226"/>
    </location>
</feature>
<evidence type="ECO:0000256" key="5">
    <source>
        <dbReference type="ARBA" id="ARBA00022452"/>
    </source>
</evidence>
<dbReference type="Pfam" id="PF02253">
    <property type="entry name" value="PLA1"/>
    <property type="match status" value="1"/>
</dbReference>
<dbReference type="GO" id="GO:0046872">
    <property type="term" value="F:metal ion binding"/>
    <property type="evidence" value="ECO:0007669"/>
    <property type="project" value="UniProtKB-KW"/>
</dbReference>
<evidence type="ECO:0000256" key="10">
    <source>
        <dbReference type="ARBA" id="ARBA00022837"/>
    </source>
</evidence>
<evidence type="ECO:0000313" key="18">
    <source>
        <dbReference type="EMBL" id="PXW92320.1"/>
    </source>
</evidence>
<keyword evidence="10 16" id="KW-0106">Calcium</keyword>
<comment type="subcellular location">
    <subcellularLocation>
        <location evidence="17">Cell outer membrane</location>
        <topology evidence="17">Multi-pass membrane protein</topology>
    </subcellularLocation>
    <text evidence="17">One of the very few enzymes located there.</text>
</comment>
<comment type="cofactor">
    <cofactor evidence="17">
        <name>Ca(2+)</name>
        <dbReference type="ChEBI" id="CHEBI:29108"/>
    </cofactor>
    <text evidence="17">Binds 1 Ca(2+) ion per monomer. In the dimeric form the Ca(2+) is bound by different amino acids with binding of each Ca(2+) shared with ligands coming from each monomer. The Ca(2+) ion may have a role in catalysis.</text>
</comment>
<dbReference type="EMBL" id="QJJS01000026">
    <property type="protein sequence ID" value="PXW92320.1"/>
    <property type="molecule type" value="Genomic_DNA"/>
</dbReference>
<keyword evidence="7 16" id="KW-0479">Metal-binding</keyword>
<evidence type="ECO:0000256" key="9">
    <source>
        <dbReference type="ARBA" id="ARBA00022801"/>
    </source>
</evidence>
<name>A0A318H2Q3_9BURK</name>
<evidence type="ECO:0000256" key="3">
    <source>
        <dbReference type="ARBA" id="ARBA00010525"/>
    </source>
</evidence>
<keyword evidence="6" id="KW-0812">Transmembrane</keyword>
<keyword evidence="11 17" id="KW-0442">Lipid degradation</keyword>
<keyword evidence="13" id="KW-0472">Membrane</keyword>
<dbReference type="GO" id="GO:0004623">
    <property type="term" value="F:phospholipase A2 activity"/>
    <property type="evidence" value="ECO:0007669"/>
    <property type="project" value="UniProtKB-EC"/>
</dbReference>
<evidence type="ECO:0000256" key="13">
    <source>
        <dbReference type="ARBA" id="ARBA00023136"/>
    </source>
</evidence>
<dbReference type="CDD" id="cd00541">
    <property type="entry name" value="OMPLA"/>
    <property type="match status" value="1"/>
</dbReference>
<organism evidence="18 19">
    <name type="scientific">Sphaerotilus hippei</name>
    <dbReference type="NCBI Taxonomy" id="744406"/>
    <lineage>
        <taxon>Bacteria</taxon>
        <taxon>Pseudomonadati</taxon>
        <taxon>Pseudomonadota</taxon>
        <taxon>Betaproteobacteria</taxon>
        <taxon>Burkholderiales</taxon>
        <taxon>Sphaerotilaceae</taxon>
        <taxon>Sphaerotilus</taxon>
    </lineage>
</organism>
<evidence type="ECO:0000256" key="6">
    <source>
        <dbReference type="ARBA" id="ARBA00022692"/>
    </source>
</evidence>
<dbReference type="RefSeq" id="WP_211317604.1">
    <property type="nucleotide sequence ID" value="NZ_QJJS01000026.1"/>
</dbReference>
<comment type="catalytic activity">
    <reaction evidence="2 17">
        <text>a 1,2-diacyl-sn-glycero-3-phosphocholine + H2O = a 1-acyl-sn-glycero-3-phosphocholine + a fatty acid + H(+)</text>
        <dbReference type="Rhea" id="RHEA:15801"/>
        <dbReference type="ChEBI" id="CHEBI:15377"/>
        <dbReference type="ChEBI" id="CHEBI:15378"/>
        <dbReference type="ChEBI" id="CHEBI:28868"/>
        <dbReference type="ChEBI" id="CHEBI:57643"/>
        <dbReference type="ChEBI" id="CHEBI:58168"/>
        <dbReference type="EC" id="3.1.1.4"/>
    </reaction>
</comment>
<reference evidence="18 19" key="1">
    <citation type="submission" date="2018-05" db="EMBL/GenBank/DDBJ databases">
        <title>Genomic Encyclopedia of Type Strains, Phase IV (KMG-IV): sequencing the most valuable type-strain genomes for metagenomic binning, comparative biology and taxonomic classification.</title>
        <authorList>
            <person name="Goeker M."/>
        </authorList>
    </citation>
    <scope>NUCLEOTIDE SEQUENCE [LARGE SCALE GENOMIC DNA]</scope>
    <source>
        <strain evidence="18 19">DSM 566</strain>
    </source>
</reference>
<evidence type="ECO:0000256" key="8">
    <source>
        <dbReference type="ARBA" id="ARBA00022729"/>
    </source>
</evidence>
<feature type="binding site" description="in dimeric form" evidence="16">
    <location>
        <position position="268"/>
    </location>
    <ligand>
        <name>Ca(2+)</name>
        <dbReference type="ChEBI" id="CHEBI:29108"/>
        <label>1</label>
    </ligand>
</feature>
<keyword evidence="9 17" id="KW-0378">Hydrolase</keyword>
<evidence type="ECO:0000256" key="16">
    <source>
        <dbReference type="PIRSR" id="PIRSR603187-2"/>
    </source>
</evidence>
<evidence type="ECO:0000256" key="2">
    <source>
        <dbReference type="ARBA" id="ARBA00001604"/>
    </source>
</evidence>
<comment type="similarity">
    <text evidence="3 17">Belongs to the phospholipase A1 family.</text>
</comment>
<comment type="catalytic activity">
    <reaction evidence="1 17">
        <text>a 1,2-diacyl-sn-glycero-3-phosphocholine + H2O = a 2-acyl-sn-glycero-3-phosphocholine + a fatty acid + H(+)</text>
        <dbReference type="Rhea" id="RHEA:18689"/>
        <dbReference type="ChEBI" id="CHEBI:15377"/>
        <dbReference type="ChEBI" id="CHEBI:15378"/>
        <dbReference type="ChEBI" id="CHEBI:28868"/>
        <dbReference type="ChEBI" id="CHEBI:57643"/>
        <dbReference type="ChEBI" id="CHEBI:57875"/>
        <dbReference type="EC" id="3.1.1.32"/>
    </reaction>
</comment>
<dbReference type="EC" id="3.1.1.4" evidence="17"/>
<dbReference type="GO" id="GO:0016042">
    <property type="term" value="P:lipid catabolic process"/>
    <property type="evidence" value="ECO:0007669"/>
    <property type="project" value="UniProtKB-KW"/>
</dbReference>
<accession>A0A318H2Q3</accession>
<dbReference type="PRINTS" id="PR01486">
    <property type="entry name" value="PHPHLIPASEA1"/>
</dbReference>
<dbReference type="GO" id="GO:0008970">
    <property type="term" value="F:phospholipase A1 activity"/>
    <property type="evidence" value="ECO:0007669"/>
    <property type="project" value="UniProtKB-EC"/>
</dbReference>
<keyword evidence="12 17" id="KW-0443">Lipid metabolism</keyword>
<dbReference type="InterPro" id="IPR003187">
    <property type="entry name" value="PLipase_A1"/>
</dbReference>
<feature type="chain" id="PRO_5019615035" description="Phospholipase A1" evidence="17">
    <location>
        <begin position="24"/>
        <end position="357"/>
    </location>
</feature>
<keyword evidence="14 17" id="KW-0998">Cell outer membrane</keyword>